<feature type="region of interest" description="Disordered" evidence="1">
    <location>
        <begin position="114"/>
        <end position="139"/>
    </location>
</feature>
<sequence>MTARLPPSKEVRSTQVTRRRARSPHPAATSPVDVVAQLWPAAPRVSAVATATRPARRMGIWASLLSGVRCPVAVPGSGVQQYPRRGRPYTRCAPVHPAAPSARPSPTWVRRRAAPWWASRPAPRRRSRCGTPSGAAVAG</sequence>
<protein>
    <submittedName>
        <fullName evidence="2">Uncharacterized protein</fullName>
    </submittedName>
</protein>
<feature type="region of interest" description="Disordered" evidence="1">
    <location>
        <begin position="1"/>
        <end position="30"/>
    </location>
</feature>
<name>Q4A4B1_STRFR</name>
<reference evidence="2" key="1">
    <citation type="submission" date="2004-07" db="EMBL/GenBank/DDBJ databases">
        <title>Cloning and characterization of a neomycin biosynthetic gene cluster from Streptomyces fradiae, ATCC 10745.</title>
        <authorList>
            <person name="Subba B."/>
            <person name="Kharel M.K."/>
            <person name="Sthapit B."/>
            <person name="Liou K."/>
            <person name="Lee H.C."/>
            <person name="Woo J.S."/>
            <person name="Sohng J.K."/>
        </authorList>
    </citation>
    <scope>NUCLEOTIDE SEQUENCE</scope>
    <source>
        <strain evidence="2">ATCC 10745</strain>
    </source>
</reference>
<evidence type="ECO:0000256" key="1">
    <source>
        <dbReference type="SAM" id="MobiDB-lite"/>
    </source>
</evidence>
<organism evidence="2">
    <name type="scientific">Streptomyces fradiae</name>
    <name type="common">Streptomyces roseoflavus</name>
    <dbReference type="NCBI Taxonomy" id="1906"/>
    <lineage>
        <taxon>Bacteria</taxon>
        <taxon>Bacillati</taxon>
        <taxon>Actinomycetota</taxon>
        <taxon>Actinomycetes</taxon>
        <taxon>Kitasatosporales</taxon>
        <taxon>Streptomycetaceae</taxon>
        <taxon>Streptomyces</taxon>
    </lineage>
</organism>
<proteinExistence type="predicted"/>
<dbReference type="EMBL" id="AJ786317">
    <property type="protein sequence ID" value="CAH05110.1"/>
    <property type="molecule type" value="Genomic_DNA"/>
</dbReference>
<dbReference type="AlphaFoldDB" id="Q4A4B1"/>
<evidence type="ECO:0000313" key="2">
    <source>
        <dbReference type="EMBL" id="CAH05110.1"/>
    </source>
</evidence>
<accession>Q4A4B1</accession>